<accession>A0A3E1VW08</accession>
<evidence type="ECO:0000256" key="8">
    <source>
        <dbReference type="ARBA" id="ARBA00022723"/>
    </source>
</evidence>
<proteinExistence type="inferred from homology"/>
<keyword evidence="10" id="KW-0653">Protein transport</keyword>
<keyword evidence="11 15" id="KW-1133">Transmembrane helix</keyword>
<keyword evidence="5" id="KW-1003">Cell membrane</keyword>
<dbReference type="NCBIfam" id="TIGR02120">
    <property type="entry name" value="GspF"/>
    <property type="match status" value="1"/>
</dbReference>
<evidence type="ECO:0000256" key="14">
    <source>
        <dbReference type="RuleBase" id="RU003923"/>
    </source>
</evidence>
<dbReference type="Proteomes" id="UP000842385">
    <property type="component" value="Unassembled WGS sequence"/>
</dbReference>
<dbReference type="Proteomes" id="UP000521994">
    <property type="component" value="Unassembled WGS sequence"/>
</dbReference>
<dbReference type="InterPro" id="IPR001992">
    <property type="entry name" value="T2SS_GspF/T4SS_PilC_CS"/>
</dbReference>
<dbReference type="GO" id="GO:0015627">
    <property type="term" value="C:type II protein secretion system complex"/>
    <property type="evidence" value="ECO:0007669"/>
    <property type="project" value="InterPro"/>
</dbReference>
<dbReference type="GO" id="GO:0005886">
    <property type="term" value="C:plasma membrane"/>
    <property type="evidence" value="ECO:0007669"/>
    <property type="project" value="UniProtKB-SubCell"/>
</dbReference>
<dbReference type="GO" id="GO:0046872">
    <property type="term" value="F:metal ion binding"/>
    <property type="evidence" value="ECO:0007669"/>
    <property type="project" value="UniProtKB-KW"/>
</dbReference>
<keyword evidence="4 14" id="KW-0813">Transport</keyword>
<comment type="subcellular location">
    <subcellularLocation>
        <location evidence="2 14">Cell inner membrane</location>
        <topology evidence="2 14">Multi-pass membrane protein</topology>
    </subcellularLocation>
</comment>
<evidence type="ECO:0000256" key="6">
    <source>
        <dbReference type="ARBA" id="ARBA00022519"/>
    </source>
</evidence>
<sequence>MALFYYQALERNGRKTKGMIEADSARHARQLLRGKELIPVHIEARMNTSSGGMLQRRRHAHRRVAAADLALFTRQLATLVQAAMPLETCLQAVSEQSEKLHVKSLGMALRSRIQEGYTLSDSLREHPRVFDSLFCSMVAAGEKSGHLDVVLNRLADYTEQRQRLKSRLLQAMLYPLVLLVVATGVVTILLTAVVPKIIEQFDHLGHALPSSTRTLIAMSDALQASGVYWLAGLLALLVLGQRLLKNPAMRLRWDKTVLRLPVTGRVARGLNTARFSRTLSILTASSVPLLEGIQTAAAVSANRYVEQQLLLAADRVREGSSLRAALAELRLFSPMMLYMIASGEQSGELETMLEQAAVNQEREFDTQVGLALGLFEPALVVMMAGVVLFIVIAILEPMLQLNNMVGM</sequence>
<dbReference type="FunFam" id="1.20.81.30:FF:000001">
    <property type="entry name" value="Type II secretion system protein F"/>
    <property type="match status" value="2"/>
</dbReference>
<keyword evidence="6" id="KW-0997">Cell inner membrane</keyword>
<dbReference type="EMBL" id="AASXRC010000032">
    <property type="protein sequence ID" value="EFI0215153.1"/>
    <property type="molecule type" value="Genomic_DNA"/>
</dbReference>
<evidence type="ECO:0000256" key="13">
    <source>
        <dbReference type="ARBA" id="ARBA00030750"/>
    </source>
</evidence>
<evidence type="ECO:0000313" key="19">
    <source>
        <dbReference type="Proteomes" id="UP000521994"/>
    </source>
</evidence>
<dbReference type="Pfam" id="PF00482">
    <property type="entry name" value="T2SSF"/>
    <property type="match status" value="2"/>
</dbReference>
<keyword evidence="8" id="KW-0479">Metal-binding</keyword>
<dbReference type="InterPro" id="IPR011850">
    <property type="entry name" value="T2SS_GspF"/>
</dbReference>
<protein>
    <recommendedName>
        <fullName evidence="13">General secretion pathway protein F</fullName>
    </recommendedName>
</protein>
<keyword evidence="12 15" id="KW-0472">Membrane</keyword>
<dbReference type="AlphaFoldDB" id="A0A3E1VW08"/>
<dbReference type="PRINTS" id="PR00812">
    <property type="entry name" value="BCTERIALGSPF"/>
</dbReference>
<dbReference type="InterPro" id="IPR018076">
    <property type="entry name" value="T2SS_GspF_dom"/>
</dbReference>
<gene>
    <name evidence="18" type="primary">gspF</name>
    <name evidence="17" type="ORF">BG944_004405</name>
    <name evidence="18" type="ORF">HKA49_004359</name>
</gene>
<comment type="similarity">
    <text evidence="3 14">Belongs to the GSP F family.</text>
</comment>
<keyword evidence="7 14" id="KW-0812">Transmembrane</keyword>
<evidence type="ECO:0000256" key="5">
    <source>
        <dbReference type="ARBA" id="ARBA00022475"/>
    </source>
</evidence>
<comment type="function">
    <text evidence="1">Component of the type II secretion system inner membrane complex required for the energy-dependent secretion of extracellular factors such as proteases and toxins from the periplasm.</text>
</comment>
<evidence type="ECO:0000313" key="20">
    <source>
        <dbReference type="Proteomes" id="UP000842385"/>
    </source>
</evidence>
<evidence type="ECO:0000256" key="4">
    <source>
        <dbReference type="ARBA" id="ARBA00022448"/>
    </source>
</evidence>
<evidence type="ECO:0000256" key="11">
    <source>
        <dbReference type="ARBA" id="ARBA00022989"/>
    </source>
</evidence>
<keyword evidence="9" id="KW-0106">Calcium</keyword>
<dbReference type="InterPro" id="IPR003004">
    <property type="entry name" value="GspF/PilC"/>
</dbReference>
<evidence type="ECO:0000256" key="12">
    <source>
        <dbReference type="ARBA" id="ARBA00023136"/>
    </source>
</evidence>
<feature type="domain" description="Type II secretion system protein GspF" evidence="16">
    <location>
        <begin position="72"/>
        <end position="195"/>
    </location>
</feature>
<comment type="caution">
    <text evidence="18">The sequence shown here is derived from an EMBL/GenBank/DDBJ whole genome shotgun (WGS) entry which is preliminary data.</text>
</comment>
<dbReference type="GO" id="GO:0015628">
    <property type="term" value="P:protein secretion by the type II secretion system"/>
    <property type="evidence" value="ECO:0007669"/>
    <property type="project" value="InterPro"/>
</dbReference>
<evidence type="ECO:0000256" key="2">
    <source>
        <dbReference type="ARBA" id="ARBA00004429"/>
    </source>
</evidence>
<evidence type="ECO:0000313" key="17">
    <source>
        <dbReference type="EMBL" id="EFI0215153.1"/>
    </source>
</evidence>
<dbReference type="PANTHER" id="PTHR30012">
    <property type="entry name" value="GENERAL SECRETION PATHWAY PROTEIN"/>
    <property type="match status" value="1"/>
</dbReference>
<reference evidence="17 19" key="2">
    <citation type="submission" date="2020-02" db="EMBL/GenBank/DDBJ databases">
        <authorList>
            <consortium name="PulseNet: The National Subtyping Network for Foodborne Disease Surveillance"/>
            <person name="Tarr C.L."/>
            <person name="Trees E."/>
            <person name="Katz L.S."/>
            <person name="Carleton-Romer H.A."/>
            <person name="Stroika S."/>
            <person name="Kucerova Z."/>
            <person name="Roache K.F."/>
            <person name="Sabol A.L."/>
            <person name="Besser J."/>
            <person name="Gerner-Smidt P."/>
        </authorList>
    </citation>
    <scope>NUCLEOTIDE SEQUENCE [LARGE SCALE GENOMIC DNA]</scope>
    <source>
        <strain evidence="17 19">2014C-3796</strain>
    </source>
</reference>
<feature type="transmembrane region" description="Helical" evidence="15">
    <location>
        <begin position="171"/>
        <end position="194"/>
    </location>
</feature>
<evidence type="ECO:0000259" key="16">
    <source>
        <dbReference type="Pfam" id="PF00482"/>
    </source>
</evidence>
<dbReference type="RefSeq" id="WP_001173456.1">
    <property type="nucleotide sequence ID" value="NZ_BFKJ01000164.1"/>
</dbReference>
<dbReference type="PANTHER" id="PTHR30012:SF0">
    <property type="entry name" value="TYPE II SECRETION SYSTEM PROTEIN F-RELATED"/>
    <property type="match status" value="1"/>
</dbReference>
<feature type="transmembrane region" description="Helical" evidence="15">
    <location>
        <begin position="370"/>
        <end position="395"/>
    </location>
</feature>
<evidence type="ECO:0000256" key="10">
    <source>
        <dbReference type="ARBA" id="ARBA00022927"/>
    </source>
</evidence>
<reference evidence="18" key="3">
    <citation type="submission" date="2020-04" db="EMBL/GenBank/DDBJ databases">
        <authorList>
            <consortium name="NCBI Pathogen Detection Project"/>
        </authorList>
    </citation>
    <scope>NUCLEOTIDE SEQUENCE</scope>
    <source>
        <strain evidence="18">TW14994</strain>
    </source>
</reference>
<evidence type="ECO:0000256" key="3">
    <source>
        <dbReference type="ARBA" id="ARBA00005745"/>
    </source>
</evidence>
<reference evidence="18 20" key="1">
    <citation type="journal article" date="2018" name="Genome Biol.">
        <title>SKESA: strategic k-mer extension for scrupulous assemblies.</title>
        <authorList>
            <person name="Souvorov A."/>
            <person name="Agarwala R."/>
            <person name="Lipman D.J."/>
        </authorList>
    </citation>
    <scope>NUCLEOTIDE SEQUENCE [LARGE SCALE GENOMIC DNA]</scope>
    <source>
        <strain evidence="18 20">TW14994</strain>
    </source>
</reference>
<evidence type="ECO:0000313" key="18">
    <source>
        <dbReference type="EMBL" id="HAI8960104.1"/>
    </source>
</evidence>
<name>A0A3E1VW08_ECOLX</name>
<evidence type="ECO:0000256" key="9">
    <source>
        <dbReference type="ARBA" id="ARBA00022837"/>
    </source>
</evidence>
<organism evidence="18 20">
    <name type="scientific">Escherichia coli</name>
    <dbReference type="NCBI Taxonomy" id="562"/>
    <lineage>
        <taxon>Bacteria</taxon>
        <taxon>Pseudomonadati</taxon>
        <taxon>Pseudomonadota</taxon>
        <taxon>Gammaproteobacteria</taxon>
        <taxon>Enterobacterales</taxon>
        <taxon>Enterobacteriaceae</taxon>
        <taxon>Escherichia</taxon>
    </lineage>
</organism>
<evidence type="ECO:0000256" key="1">
    <source>
        <dbReference type="ARBA" id="ARBA00002684"/>
    </source>
</evidence>
<evidence type="ECO:0000256" key="7">
    <source>
        <dbReference type="ARBA" id="ARBA00022692"/>
    </source>
</evidence>
<evidence type="ECO:0000256" key="15">
    <source>
        <dbReference type="SAM" id="Phobius"/>
    </source>
</evidence>
<feature type="domain" description="Type II secretion system protein GspF" evidence="16">
    <location>
        <begin position="275"/>
        <end position="395"/>
    </location>
</feature>
<dbReference type="Gene3D" id="1.20.81.30">
    <property type="entry name" value="Type II secretion system (T2SS), domain F"/>
    <property type="match status" value="2"/>
</dbReference>
<dbReference type="EMBL" id="DABFUC010000030">
    <property type="protein sequence ID" value="HAI8960104.1"/>
    <property type="molecule type" value="Genomic_DNA"/>
</dbReference>
<dbReference type="PROSITE" id="PS00874">
    <property type="entry name" value="T2SP_F"/>
    <property type="match status" value="1"/>
</dbReference>
<dbReference type="InterPro" id="IPR042094">
    <property type="entry name" value="T2SS_GspF_sf"/>
</dbReference>
<feature type="transmembrane region" description="Helical" evidence="15">
    <location>
        <begin position="226"/>
        <end position="244"/>
    </location>
</feature>